<protein>
    <recommendedName>
        <fullName evidence="3">Phage tail protein</fullName>
    </recommendedName>
</protein>
<proteinExistence type="predicted"/>
<dbReference type="AlphaFoldDB" id="A0A5E4V8Y7"/>
<dbReference type="OrthoDB" id="7494486at2"/>
<dbReference type="EMBL" id="CABPRU010000005">
    <property type="protein sequence ID" value="VVE07515.1"/>
    <property type="molecule type" value="Genomic_DNA"/>
</dbReference>
<name>A0A5E4V8Y7_9BURK</name>
<dbReference type="InterPro" id="IPR021808">
    <property type="entry name" value="DUF3383"/>
</dbReference>
<organism evidence="1 2">
    <name type="scientific">Pandoraea terrigena</name>
    <dbReference type="NCBI Taxonomy" id="2508292"/>
    <lineage>
        <taxon>Bacteria</taxon>
        <taxon>Pseudomonadati</taxon>
        <taxon>Pseudomonadota</taxon>
        <taxon>Betaproteobacteria</taxon>
        <taxon>Burkholderiales</taxon>
        <taxon>Burkholderiaceae</taxon>
        <taxon>Pandoraea</taxon>
    </lineage>
</organism>
<keyword evidence="2" id="KW-1185">Reference proteome</keyword>
<reference evidence="1 2" key="1">
    <citation type="submission" date="2019-08" db="EMBL/GenBank/DDBJ databases">
        <authorList>
            <person name="Peeters C."/>
        </authorList>
    </citation>
    <scope>NUCLEOTIDE SEQUENCE [LARGE SCALE GENOMIC DNA]</scope>
    <source>
        <strain evidence="1 2">LMG 31013</strain>
    </source>
</reference>
<dbReference type="RefSeq" id="WP_150613094.1">
    <property type="nucleotide sequence ID" value="NZ_CABPRU010000005.1"/>
</dbReference>
<evidence type="ECO:0000313" key="1">
    <source>
        <dbReference type="EMBL" id="VVE07515.1"/>
    </source>
</evidence>
<evidence type="ECO:0008006" key="3">
    <source>
        <dbReference type="Google" id="ProtNLM"/>
    </source>
</evidence>
<dbReference type="Pfam" id="PF11863">
    <property type="entry name" value="DUF3383"/>
    <property type="match status" value="1"/>
</dbReference>
<gene>
    <name evidence="1" type="ORF">PTE31013_02467</name>
</gene>
<accession>A0A5E4V8Y7</accession>
<dbReference type="Proteomes" id="UP000334380">
    <property type="component" value="Unassembled WGS sequence"/>
</dbReference>
<evidence type="ECO:0000313" key="2">
    <source>
        <dbReference type="Proteomes" id="UP000334380"/>
    </source>
</evidence>
<sequence>MSIPASQVVNIIPQVVSGGGSALVMNGVFLTKSSEIPFGVLNWYAGPTSVGAACGLTSPEYNDAATVYFAGFTNSDALPGQMGLFRYADVALAAQLRGASLAAMTLSQLQALSGTLTITIDGTAVTSGSINLATATSFSNAATIIAAAFTGAKIPAVAFDSIQSCFVFSSPTTGASTSSMSYASGTLAAGLLLGQTNGAILSAGADADTPATAMQRLIKLSMNWVTFTTMWEPDTATKLAFAAWTVSQNKQFAYIAWDTDASPTTSSAATASFGYQVDAANDDGVCPIWVPPSVGVRRAAFIMGTTASIGFNATNGRITYAFKSQAGLTADVTDVDIANNLKANGYNFIGQYATRNDGFIWLMPGSVAGQYDWLDAYINQIWLNNQFQLALMTLLDQVKSIPYNADGYNLIRQSCMDPITAALNFGAIRNDVPLSAQQAALVNNAAGMAIDKTLSTQGWYLQILPASAQVRTARGTPPMKFWYMDGGSVQQITMNSILVQ</sequence>